<dbReference type="EMBL" id="FNCC01000021">
    <property type="protein sequence ID" value="SDH40911.1"/>
    <property type="molecule type" value="Genomic_DNA"/>
</dbReference>
<evidence type="ECO:0000313" key="3">
    <source>
        <dbReference type="Proteomes" id="UP000199623"/>
    </source>
</evidence>
<proteinExistence type="predicted"/>
<keyword evidence="3" id="KW-1185">Reference proteome</keyword>
<organism evidence="2 3">
    <name type="scientific">Lentzea fradiae</name>
    <dbReference type="NCBI Taxonomy" id="200378"/>
    <lineage>
        <taxon>Bacteria</taxon>
        <taxon>Bacillati</taxon>
        <taxon>Actinomycetota</taxon>
        <taxon>Actinomycetes</taxon>
        <taxon>Pseudonocardiales</taxon>
        <taxon>Pseudonocardiaceae</taxon>
        <taxon>Lentzea</taxon>
    </lineage>
</organism>
<sequence>MHRIPSEAADAGQPEPHRAAADTTGVGPESLRYNLTPASGDLDELMLDDRDLYEQGSPLTG</sequence>
<dbReference type="Proteomes" id="UP000199623">
    <property type="component" value="Unassembled WGS sequence"/>
</dbReference>
<gene>
    <name evidence="2" type="ORF">SAMN05216553_12131</name>
</gene>
<protein>
    <submittedName>
        <fullName evidence="2">Uncharacterized protein</fullName>
    </submittedName>
</protein>
<name>A0A1G8C5Y5_9PSEU</name>
<evidence type="ECO:0000313" key="2">
    <source>
        <dbReference type="EMBL" id="SDH40911.1"/>
    </source>
</evidence>
<evidence type="ECO:0000256" key="1">
    <source>
        <dbReference type="SAM" id="MobiDB-lite"/>
    </source>
</evidence>
<accession>A0A1G8C5Y5</accession>
<feature type="region of interest" description="Disordered" evidence="1">
    <location>
        <begin position="1"/>
        <end position="61"/>
    </location>
</feature>
<dbReference type="AlphaFoldDB" id="A0A1G8C5Y5"/>
<reference evidence="3" key="1">
    <citation type="submission" date="2016-10" db="EMBL/GenBank/DDBJ databases">
        <authorList>
            <person name="Varghese N."/>
            <person name="Submissions S."/>
        </authorList>
    </citation>
    <scope>NUCLEOTIDE SEQUENCE [LARGE SCALE GENOMIC DNA]</scope>
    <source>
        <strain evidence="3">CGMCC 4.3506</strain>
    </source>
</reference>